<evidence type="ECO:0000313" key="5">
    <source>
        <dbReference type="Proteomes" id="UP001370490"/>
    </source>
</evidence>
<dbReference type="SMART" id="SM00185">
    <property type="entry name" value="ARM"/>
    <property type="match status" value="5"/>
</dbReference>
<feature type="domain" description="U-box" evidence="3">
    <location>
        <begin position="145"/>
        <end position="286"/>
    </location>
</feature>
<dbReference type="Pfam" id="PF00514">
    <property type="entry name" value="Arm"/>
    <property type="match status" value="1"/>
</dbReference>
<dbReference type="FunFam" id="1.25.10.10:FF:000952">
    <property type="entry name" value="U-box domain-containing protein 4"/>
    <property type="match status" value="1"/>
</dbReference>
<keyword evidence="1" id="KW-0677">Repeat</keyword>
<reference evidence="4 5" key="1">
    <citation type="submission" date="2023-12" db="EMBL/GenBank/DDBJ databases">
        <title>A high-quality genome assembly for Dillenia turbinata (Dilleniales).</title>
        <authorList>
            <person name="Chanderbali A."/>
        </authorList>
    </citation>
    <scope>NUCLEOTIDE SEQUENCE [LARGE SCALE GENOMIC DNA]</scope>
    <source>
        <strain evidence="4">LSX21</strain>
        <tissue evidence="4">Leaf</tissue>
    </source>
</reference>
<dbReference type="InterPro" id="IPR000225">
    <property type="entry name" value="Armadillo"/>
</dbReference>
<evidence type="ECO:0000313" key="4">
    <source>
        <dbReference type="EMBL" id="KAK6928388.1"/>
    </source>
</evidence>
<evidence type="ECO:0000256" key="2">
    <source>
        <dbReference type="PROSITE-ProRule" id="PRU00259"/>
    </source>
</evidence>
<sequence>MEGMMMVEALLNGNKEAKIRAANELTELPSKQRHTLVECGVIAPLVSMLDSQDIVTTEAALFALLSLAFGSERNKIRIVKSGAIPVIVKLIQHQTDLIEPAVAALLILSSCTKTKLAIAASGAVEHLVSMLNTPNNCIAMQAKLDSIATLHNLSICEQIIPLLVSSGIILSLLQVAYDFNKSSKLVEKALGLLENIASSSDLGLQEISETGGAIRTLVEALEEGSLQCREYAVAILFLVCQSCREKYKGLILREGVMPGLLQVSIDGTWRAKEMARGLLQLLRDFSDCGSRRKQLKNVILEEIMKEIDAKEKSTEVEALRLVEDIIAKLKA</sequence>
<comment type="caution">
    <text evidence="4">The sequence shown here is derived from an EMBL/GenBank/DDBJ whole genome shotgun (WGS) entry which is preliminary data.</text>
</comment>
<dbReference type="AlphaFoldDB" id="A0AAN8V4S8"/>
<evidence type="ECO:0000256" key="1">
    <source>
        <dbReference type="ARBA" id="ARBA00022737"/>
    </source>
</evidence>
<dbReference type="SUPFAM" id="SSF48371">
    <property type="entry name" value="ARM repeat"/>
    <property type="match status" value="1"/>
</dbReference>
<dbReference type="InterPro" id="IPR016024">
    <property type="entry name" value="ARM-type_fold"/>
</dbReference>
<gene>
    <name evidence="4" type="ORF">RJ641_006979</name>
</gene>
<dbReference type="EMBL" id="JBAMMX010000014">
    <property type="protein sequence ID" value="KAK6928388.1"/>
    <property type="molecule type" value="Genomic_DNA"/>
</dbReference>
<feature type="repeat" description="ARM" evidence="2">
    <location>
        <begin position="122"/>
        <end position="168"/>
    </location>
</feature>
<keyword evidence="5" id="KW-1185">Reference proteome</keyword>
<organism evidence="4 5">
    <name type="scientific">Dillenia turbinata</name>
    <dbReference type="NCBI Taxonomy" id="194707"/>
    <lineage>
        <taxon>Eukaryota</taxon>
        <taxon>Viridiplantae</taxon>
        <taxon>Streptophyta</taxon>
        <taxon>Embryophyta</taxon>
        <taxon>Tracheophyta</taxon>
        <taxon>Spermatophyta</taxon>
        <taxon>Magnoliopsida</taxon>
        <taxon>eudicotyledons</taxon>
        <taxon>Gunneridae</taxon>
        <taxon>Pentapetalae</taxon>
        <taxon>Dilleniales</taxon>
        <taxon>Dilleniaceae</taxon>
        <taxon>Dillenia</taxon>
    </lineage>
</organism>
<dbReference type="Gene3D" id="1.25.10.10">
    <property type="entry name" value="Leucine-rich Repeat Variant"/>
    <property type="match status" value="2"/>
</dbReference>
<dbReference type="PROSITE" id="PS50176">
    <property type="entry name" value="ARM_REPEAT"/>
    <property type="match status" value="2"/>
</dbReference>
<dbReference type="InterPro" id="IPR058678">
    <property type="entry name" value="ARM_PUB"/>
</dbReference>
<proteinExistence type="predicted"/>
<dbReference type="InterPro" id="IPR011989">
    <property type="entry name" value="ARM-like"/>
</dbReference>
<protein>
    <submittedName>
        <fullName evidence="4">Armadillo</fullName>
    </submittedName>
</protein>
<evidence type="ECO:0000259" key="3">
    <source>
        <dbReference type="Pfam" id="PF25598"/>
    </source>
</evidence>
<accession>A0AAN8V4S8</accession>
<dbReference type="Pfam" id="PF25598">
    <property type="entry name" value="ARM_PUB"/>
    <property type="match status" value="1"/>
</dbReference>
<dbReference type="Proteomes" id="UP001370490">
    <property type="component" value="Unassembled WGS sequence"/>
</dbReference>
<dbReference type="PANTHER" id="PTHR46700:SF1">
    <property type="entry name" value="ARM REPEAT SUPERFAMILY PROTEIN"/>
    <property type="match status" value="1"/>
</dbReference>
<name>A0AAN8V4S8_9MAGN</name>
<dbReference type="PANTHER" id="PTHR46700">
    <property type="entry name" value="ARM REPEAT SUPERFAMILY PROTEIN"/>
    <property type="match status" value="1"/>
</dbReference>
<feature type="repeat" description="ARM" evidence="2">
    <location>
        <begin position="82"/>
        <end position="123"/>
    </location>
</feature>